<feature type="domain" description="Methyltransferase" evidence="1">
    <location>
        <begin position="38"/>
        <end position="140"/>
    </location>
</feature>
<dbReference type="GO" id="GO:0008168">
    <property type="term" value="F:methyltransferase activity"/>
    <property type="evidence" value="ECO:0007669"/>
    <property type="project" value="UniProtKB-KW"/>
</dbReference>
<dbReference type="EMBL" id="JBJHZZ010000022">
    <property type="protein sequence ID" value="MFL0248593.1"/>
    <property type="molecule type" value="Genomic_DNA"/>
</dbReference>
<keyword evidence="2" id="KW-0489">Methyltransferase</keyword>
<organism evidence="2 3">
    <name type="scientific">Candidatus Clostridium stratigraminis</name>
    <dbReference type="NCBI Taxonomy" id="3381661"/>
    <lineage>
        <taxon>Bacteria</taxon>
        <taxon>Bacillati</taxon>
        <taxon>Bacillota</taxon>
        <taxon>Clostridia</taxon>
        <taxon>Eubacteriales</taxon>
        <taxon>Clostridiaceae</taxon>
        <taxon>Clostridium</taxon>
    </lineage>
</organism>
<keyword evidence="2" id="KW-0808">Transferase</keyword>
<dbReference type="EC" id="2.1.-.-" evidence="2"/>
<evidence type="ECO:0000313" key="3">
    <source>
        <dbReference type="Proteomes" id="UP001623591"/>
    </source>
</evidence>
<evidence type="ECO:0000313" key="2">
    <source>
        <dbReference type="EMBL" id="MFL0248593.1"/>
    </source>
</evidence>
<dbReference type="PANTHER" id="PTHR43861">
    <property type="entry name" value="TRANS-ACONITATE 2-METHYLTRANSFERASE-RELATED"/>
    <property type="match status" value="1"/>
</dbReference>
<dbReference type="SUPFAM" id="SSF53335">
    <property type="entry name" value="S-adenosyl-L-methionine-dependent methyltransferases"/>
    <property type="match status" value="1"/>
</dbReference>
<dbReference type="Proteomes" id="UP001623591">
    <property type="component" value="Unassembled WGS sequence"/>
</dbReference>
<comment type="caution">
    <text evidence="2">The sequence shown here is derived from an EMBL/GenBank/DDBJ whole genome shotgun (WGS) entry which is preliminary data.</text>
</comment>
<dbReference type="GO" id="GO:0032259">
    <property type="term" value="P:methylation"/>
    <property type="evidence" value="ECO:0007669"/>
    <property type="project" value="UniProtKB-KW"/>
</dbReference>
<protein>
    <submittedName>
        <fullName evidence="2">Class I SAM-dependent methyltransferase</fullName>
        <ecNumber evidence="2">2.1.-.-</ecNumber>
    </submittedName>
</protein>
<dbReference type="InterPro" id="IPR029063">
    <property type="entry name" value="SAM-dependent_MTases_sf"/>
</dbReference>
<name>A0ABW8T7X4_9CLOT</name>
<proteinExistence type="predicted"/>
<evidence type="ECO:0000259" key="1">
    <source>
        <dbReference type="Pfam" id="PF13847"/>
    </source>
</evidence>
<dbReference type="CDD" id="cd02440">
    <property type="entry name" value="AdoMet_MTases"/>
    <property type="match status" value="1"/>
</dbReference>
<dbReference type="InterPro" id="IPR025714">
    <property type="entry name" value="Methyltranfer_dom"/>
</dbReference>
<dbReference type="RefSeq" id="WP_406771021.1">
    <property type="nucleotide sequence ID" value="NZ_JBJHZZ010000022.1"/>
</dbReference>
<reference evidence="2 3" key="1">
    <citation type="submission" date="2024-11" db="EMBL/GenBank/DDBJ databases">
        <authorList>
            <person name="Heng Y.C."/>
            <person name="Lim A.C.H."/>
            <person name="Lee J.K.Y."/>
            <person name="Kittelmann S."/>
        </authorList>
    </citation>
    <scope>NUCLEOTIDE SEQUENCE [LARGE SCALE GENOMIC DNA]</scope>
    <source>
        <strain evidence="2 3">WILCCON 0185</strain>
    </source>
</reference>
<dbReference type="Gene3D" id="3.40.50.150">
    <property type="entry name" value="Vaccinia Virus protein VP39"/>
    <property type="match status" value="1"/>
</dbReference>
<accession>A0ABW8T7X4</accession>
<gene>
    <name evidence="2" type="ORF">ACJDUG_16740</name>
</gene>
<dbReference type="Pfam" id="PF13847">
    <property type="entry name" value="Methyltransf_31"/>
    <property type="match status" value="1"/>
</dbReference>
<keyword evidence="3" id="KW-1185">Reference proteome</keyword>
<sequence>MSQSIWNEKLEFLKAIRTGWCNDDYMEFLVEKVWKIRKPVNIIDFGCGFGYVGLLLLPILPKGSTYTGIDNSDTLLDDAKYVFKNSGYNTKFIKADLNEYVPTESYDLAISQAVLRHIPNGKNILEKMIQAVVRNGLVVCMEGDLEIEKAG</sequence>